<dbReference type="Proteomes" id="UP000653472">
    <property type="component" value="Unassembled WGS sequence"/>
</dbReference>
<dbReference type="GO" id="GO:0005829">
    <property type="term" value="C:cytosol"/>
    <property type="evidence" value="ECO:0007669"/>
    <property type="project" value="TreeGrafter"/>
</dbReference>
<dbReference type="AlphaFoldDB" id="A0A969WAQ6"/>
<dbReference type="PANTHER" id="PTHR43421:SF1">
    <property type="entry name" value="METALLOPROTEASE PMBA"/>
    <property type="match status" value="1"/>
</dbReference>
<dbReference type="InterPro" id="IPR002510">
    <property type="entry name" value="Metalloprtase-TldD/E_N"/>
</dbReference>
<dbReference type="EMBL" id="JAAVXB010000002">
    <property type="protein sequence ID" value="NKF21435.1"/>
    <property type="molecule type" value="Genomic_DNA"/>
</dbReference>
<dbReference type="InterPro" id="IPR035068">
    <property type="entry name" value="TldD/PmbA_N"/>
</dbReference>
<dbReference type="InterPro" id="IPR045569">
    <property type="entry name" value="Metalloprtase-TldD/E_C"/>
</dbReference>
<feature type="domain" description="Metalloprotease TldD/E C-terminal" evidence="3">
    <location>
        <begin position="226"/>
        <end position="433"/>
    </location>
</feature>
<dbReference type="InterPro" id="IPR036059">
    <property type="entry name" value="TldD/PmbA_sf"/>
</dbReference>
<evidence type="ECO:0000313" key="6">
    <source>
        <dbReference type="Proteomes" id="UP000653472"/>
    </source>
</evidence>
<sequence>MQSRLDMALSRARAGGASAAEASLSASRGLNVNVRQGAVESLEFQQDRDLGLTVYIGQRKGHATTGDWSDAGIEQAVAAALAIAGATGEDPCNGLADASLMAPPAADLDLDHPWDVDADAAVDLARNCEAAALAVDARITGSEGAGVSSHRGISAYANTHGFFAARRGTRHSLSCAVIASVGDDMQRDYWYSNSRVPAELMAPDAVGTKAGQRTVARLGARKLATRRARVLLPPELARGFWGHYIGAMSGGALYRKASFLLDRLGSEVFSPLVSLRQAPHLLRASGSAYHDSEGVATRDRTLVERGRLEGWLLGSYSARKLGLQTTGNAGGVFNLIAEPGTLDFDGMLREMGEGLLVTEMLGHGVNGVTGDYSRGAAGFWVENGEIAYPVDELTVAGNLLDMAKQIIAVGNDVDVHANTRSGSVLIDGMTVAGH</sequence>
<dbReference type="GO" id="GO:0008237">
    <property type="term" value="F:metallopeptidase activity"/>
    <property type="evidence" value="ECO:0007669"/>
    <property type="project" value="UniProtKB-KW"/>
</dbReference>
<proteinExistence type="inferred from homology"/>
<dbReference type="Pfam" id="PF19290">
    <property type="entry name" value="PmbA_TldD_2nd"/>
    <property type="match status" value="1"/>
</dbReference>
<dbReference type="InterPro" id="IPR047657">
    <property type="entry name" value="PmbA"/>
</dbReference>
<dbReference type="InterPro" id="IPR045570">
    <property type="entry name" value="Metalloprtase-TldD/E_cen_dom"/>
</dbReference>
<comment type="similarity">
    <text evidence="1">Belongs to the peptidase U62 family.</text>
</comment>
<reference evidence="5" key="1">
    <citation type="submission" date="2020-03" db="EMBL/GenBank/DDBJ databases">
        <title>Solimonas marina sp. nov., isolated from deep seawater of the Pacific Ocean.</title>
        <authorList>
            <person name="Liu X."/>
            <person name="Lai Q."/>
            <person name="Sun F."/>
            <person name="Gai Y."/>
            <person name="Li G."/>
            <person name="Shao Z."/>
        </authorList>
    </citation>
    <scope>NUCLEOTIDE SEQUENCE</scope>
    <source>
        <strain evidence="5">C16B3</strain>
    </source>
</reference>
<evidence type="ECO:0000259" key="2">
    <source>
        <dbReference type="Pfam" id="PF01523"/>
    </source>
</evidence>
<feature type="domain" description="Metalloprotease TldD/E central" evidence="4">
    <location>
        <begin position="111"/>
        <end position="218"/>
    </location>
</feature>
<organism evidence="5 6">
    <name type="scientific">Solimonas marina</name>
    <dbReference type="NCBI Taxonomy" id="2714601"/>
    <lineage>
        <taxon>Bacteria</taxon>
        <taxon>Pseudomonadati</taxon>
        <taxon>Pseudomonadota</taxon>
        <taxon>Gammaproteobacteria</taxon>
        <taxon>Nevskiales</taxon>
        <taxon>Nevskiaceae</taxon>
        <taxon>Solimonas</taxon>
    </lineage>
</organism>
<keyword evidence="6" id="KW-1185">Reference proteome</keyword>
<gene>
    <name evidence="5" type="primary">pmbA</name>
    <name evidence="5" type="ORF">G7Y82_03825</name>
</gene>
<evidence type="ECO:0000259" key="4">
    <source>
        <dbReference type="Pfam" id="PF19290"/>
    </source>
</evidence>
<evidence type="ECO:0000259" key="3">
    <source>
        <dbReference type="Pfam" id="PF19289"/>
    </source>
</evidence>
<dbReference type="NCBIfam" id="NF008268">
    <property type="entry name" value="PRK11040.1"/>
    <property type="match status" value="1"/>
</dbReference>
<keyword evidence="5" id="KW-0645">Protease</keyword>
<dbReference type="Pfam" id="PF01523">
    <property type="entry name" value="PmbA_TldD_1st"/>
    <property type="match status" value="1"/>
</dbReference>
<evidence type="ECO:0000256" key="1">
    <source>
        <dbReference type="ARBA" id="ARBA00005836"/>
    </source>
</evidence>
<keyword evidence="5" id="KW-0482">Metalloprotease</keyword>
<dbReference type="Pfam" id="PF19289">
    <property type="entry name" value="PmbA_TldD_3rd"/>
    <property type="match status" value="1"/>
</dbReference>
<dbReference type="SUPFAM" id="SSF111283">
    <property type="entry name" value="Putative modulator of DNA gyrase, PmbA/TldD"/>
    <property type="match status" value="1"/>
</dbReference>
<dbReference type="GO" id="GO:0006508">
    <property type="term" value="P:proteolysis"/>
    <property type="evidence" value="ECO:0007669"/>
    <property type="project" value="InterPro"/>
</dbReference>
<protein>
    <submittedName>
        <fullName evidence="5">Metalloprotease PmbA</fullName>
    </submittedName>
</protein>
<name>A0A969WAQ6_9GAMM</name>
<keyword evidence="5" id="KW-0378">Hydrolase</keyword>
<comment type="caution">
    <text evidence="5">The sequence shown here is derived from an EMBL/GenBank/DDBJ whole genome shotgun (WGS) entry which is preliminary data.</text>
</comment>
<feature type="domain" description="Metalloprotease TldD/E N-terminal" evidence="2">
    <location>
        <begin position="20"/>
        <end position="84"/>
    </location>
</feature>
<accession>A0A969WAQ6</accession>
<dbReference type="Gene3D" id="3.30.2290.10">
    <property type="entry name" value="PmbA/TldD superfamily"/>
    <property type="match status" value="1"/>
</dbReference>
<dbReference type="PANTHER" id="PTHR43421">
    <property type="entry name" value="METALLOPROTEASE PMBA"/>
    <property type="match status" value="1"/>
</dbReference>
<evidence type="ECO:0000313" key="5">
    <source>
        <dbReference type="EMBL" id="NKF21435.1"/>
    </source>
</evidence>